<comment type="caution">
    <text evidence="1">The sequence shown here is derived from an EMBL/GenBank/DDBJ whole genome shotgun (WGS) entry which is preliminary data.</text>
</comment>
<gene>
    <name evidence="1" type="ORF">HNY73_000722</name>
</gene>
<dbReference type="AlphaFoldDB" id="A0A8T0G1K7"/>
<evidence type="ECO:0000313" key="1">
    <source>
        <dbReference type="EMBL" id="KAF8796338.1"/>
    </source>
</evidence>
<name>A0A8T0G1K7_ARGBR</name>
<keyword evidence="2" id="KW-1185">Reference proteome</keyword>
<protein>
    <submittedName>
        <fullName evidence="1">Uncharacterized protein</fullName>
    </submittedName>
</protein>
<evidence type="ECO:0000313" key="2">
    <source>
        <dbReference type="Proteomes" id="UP000807504"/>
    </source>
</evidence>
<proteinExistence type="predicted"/>
<organism evidence="1 2">
    <name type="scientific">Argiope bruennichi</name>
    <name type="common">Wasp spider</name>
    <name type="synonym">Aranea bruennichi</name>
    <dbReference type="NCBI Taxonomy" id="94029"/>
    <lineage>
        <taxon>Eukaryota</taxon>
        <taxon>Metazoa</taxon>
        <taxon>Ecdysozoa</taxon>
        <taxon>Arthropoda</taxon>
        <taxon>Chelicerata</taxon>
        <taxon>Arachnida</taxon>
        <taxon>Araneae</taxon>
        <taxon>Araneomorphae</taxon>
        <taxon>Entelegynae</taxon>
        <taxon>Araneoidea</taxon>
        <taxon>Araneidae</taxon>
        <taxon>Argiope</taxon>
    </lineage>
</organism>
<dbReference type="EMBL" id="JABXBU010000001">
    <property type="protein sequence ID" value="KAF8796338.1"/>
    <property type="molecule type" value="Genomic_DNA"/>
</dbReference>
<reference evidence="1" key="2">
    <citation type="submission" date="2020-06" db="EMBL/GenBank/DDBJ databases">
        <authorList>
            <person name="Sheffer M."/>
        </authorList>
    </citation>
    <scope>NUCLEOTIDE SEQUENCE</scope>
</reference>
<accession>A0A8T0G1K7</accession>
<sequence length="1117" mass="127431">MEANISTGEVKDSIVTTITKVTDYARTALLTGNLAHLGAQRVSQSTTWINEADFILTAFKEIFKRCEESTKEEITTINESKSMNRKLQSIKDNGSNAIEAVKILDYVTAKIEKHEGFCKSFKTVLDGVQSVIHCLISKGTKKYSLENQKEIYFNVKIISGAIKFHIDRLNLIKWIYEEFRNDFIEMDFWKVSSHLSVIAADILVRLGLLITTMSIFIGNLADYDSLISIISDNLGKKVNLPSVISEDKTFMIIKLDEVVQGIFKSSIKEINIAKVAESMAAEIRSIKKEGTYEKKIVTFLNDYEGKVKMYENFCHDLKAFLNETEVVMILISKKINQFSLDNKKRIYFILLIIREEIRNQAKSTSTVASKLKEFCADFTATGYPASCILKFTASANSSHVDIMAKVLARKTTFIDKMNIFIGHLLEYDSIFPEILSCVDNSLCSLSLTKGDKADVFIKKLEDVIEGFEESSKWVIESRKVIQSLNAELLSIDDGGICKKEFVNFLNNVEGKVKMQEILCLDIKSFLNEVGLVKCLLVSEPPDQFSLENVKKIYFYLCTLNEAVCFQADTFEVIILHWEKFRDSLFATQLDSNFSSHVIAADIFERVETIISSMNSFLTNLSEYEMLLPIILGVLEKKGESLNLPDEDKATFIITKLKAIVKDFRKSAIKKIYSRKVSEWIKAELQSVKVGGTCEPRIIKSLNDIKGKIKTNGDFCMELESFSNKMDSILNCLIYAKIDEFSFDDQEQIYSNLRIIHEGIQTQIYRLYLVKSNLEKLCNLFHKAVSSSNPSHFDIMADIPERISFSEINNCIEILTRNISLISIILNILRKKFASLSLDIQNKNELIITELDSIANKLWDFSKTVINPKNVTESIISELKSVNVKEMSETEMIKFLSKIEGKIQMCKEFHGKFNSILDEVESLMNNWIFGNIYQFSLENQKQVYFNLQIILERIRFHVARLNSMKSNVEKFRNNFCKMIFLPNSCINDALGRQKMFIAALNVFIGSLSDEDSFATNILNGLERNVASRLIAIEDNSDIDIEKLEKIASQFKEVKSMEIAIIEANELMIDKLQVKSNKKKKIIKILNFIEDKVKMHEAFSYEIKAVVDDIESIIKTVGK</sequence>
<reference evidence="1" key="1">
    <citation type="journal article" date="2020" name="bioRxiv">
        <title>Chromosome-level reference genome of the European wasp spider Argiope bruennichi: a resource for studies on range expansion and evolutionary adaptation.</title>
        <authorList>
            <person name="Sheffer M.M."/>
            <person name="Hoppe A."/>
            <person name="Krehenwinkel H."/>
            <person name="Uhl G."/>
            <person name="Kuss A.W."/>
            <person name="Jensen L."/>
            <person name="Jensen C."/>
            <person name="Gillespie R.G."/>
            <person name="Hoff K.J."/>
            <person name="Prost S."/>
        </authorList>
    </citation>
    <scope>NUCLEOTIDE SEQUENCE</scope>
</reference>
<dbReference type="Proteomes" id="UP000807504">
    <property type="component" value="Unassembled WGS sequence"/>
</dbReference>